<dbReference type="InterPro" id="IPR001760">
    <property type="entry name" value="Opsin"/>
</dbReference>
<dbReference type="InterPro" id="IPR050125">
    <property type="entry name" value="GPCR_opsins"/>
</dbReference>
<keyword evidence="5 13" id="KW-0681">Retinal protein</keyword>
<evidence type="ECO:0000256" key="3">
    <source>
        <dbReference type="ARBA" id="ARBA00022606"/>
    </source>
</evidence>
<comment type="subcellular location">
    <subcellularLocation>
        <location evidence="1 13">Membrane</location>
        <topology evidence="1 13">Multi-pass membrane protein</topology>
    </subcellularLocation>
</comment>
<protein>
    <recommendedName>
        <fullName evidence="14">G-protein coupled receptors family 1 profile domain-containing protein</fullName>
    </recommendedName>
</protein>
<feature type="transmembrane region" description="Helical" evidence="13">
    <location>
        <begin position="135"/>
        <end position="156"/>
    </location>
</feature>
<keyword evidence="9 13" id="KW-0472">Membrane</keyword>
<organism evidence="15 18">
    <name type="scientific">Adineta steineri</name>
    <dbReference type="NCBI Taxonomy" id="433720"/>
    <lineage>
        <taxon>Eukaryota</taxon>
        <taxon>Metazoa</taxon>
        <taxon>Spiralia</taxon>
        <taxon>Gnathifera</taxon>
        <taxon>Rotifera</taxon>
        <taxon>Eurotatoria</taxon>
        <taxon>Bdelloidea</taxon>
        <taxon>Adinetida</taxon>
        <taxon>Adinetidae</taxon>
        <taxon>Adineta</taxon>
    </lineage>
</organism>
<dbReference type="Proteomes" id="UP000663877">
    <property type="component" value="Unassembled WGS sequence"/>
</dbReference>
<evidence type="ECO:0000256" key="7">
    <source>
        <dbReference type="ARBA" id="ARBA00022991"/>
    </source>
</evidence>
<keyword evidence="10" id="KW-1015">Disulfide bond</keyword>
<keyword evidence="7 13" id="KW-0157">Chromophore</keyword>
<dbReference type="PRINTS" id="PR00237">
    <property type="entry name" value="GPCRRHODOPSN"/>
</dbReference>
<dbReference type="PANTHER" id="PTHR24240">
    <property type="entry name" value="OPSIN"/>
    <property type="match status" value="1"/>
</dbReference>
<dbReference type="EMBL" id="CAJNOM010000078">
    <property type="protein sequence ID" value="CAF0996996.1"/>
    <property type="molecule type" value="Genomic_DNA"/>
</dbReference>
<dbReference type="GO" id="GO:0016020">
    <property type="term" value="C:membrane"/>
    <property type="evidence" value="ECO:0007669"/>
    <property type="project" value="UniProtKB-SubCell"/>
</dbReference>
<evidence type="ECO:0000256" key="10">
    <source>
        <dbReference type="ARBA" id="ARBA00023157"/>
    </source>
</evidence>
<feature type="transmembrane region" description="Helical" evidence="13">
    <location>
        <begin position="27"/>
        <end position="49"/>
    </location>
</feature>
<keyword evidence="11 13" id="KW-0675">Receptor</keyword>
<feature type="transmembrane region" description="Helical" evidence="13">
    <location>
        <begin position="245"/>
        <end position="269"/>
    </location>
</feature>
<dbReference type="PRINTS" id="PR00238">
    <property type="entry name" value="OPSIN"/>
</dbReference>
<accession>A0A813MPZ5</accession>
<dbReference type="PROSITE" id="PS00237">
    <property type="entry name" value="G_PROTEIN_RECEP_F1_1"/>
    <property type="match status" value="1"/>
</dbReference>
<dbReference type="SUPFAM" id="SSF81321">
    <property type="entry name" value="Family A G protein-coupled receptor-like"/>
    <property type="match status" value="1"/>
</dbReference>
<dbReference type="InterPro" id="IPR017452">
    <property type="entry name" value="GPCR_Rhodpsn_7TM"/>
</dbReference>
<dbReference type="AlphaFoldDB" id="A0A813MPZ5"/>
<evidence type="ECO:0000256" key="2">
    <source>
        <dbReference type="ARBA" id="ARBA00022543"/>
    </source>
</evidence>
<dbReference type="EMBL" id="CAJNOI010000002">
    <property type="protein sequence ID" value="CAF0725119.1"/>
    <property type="molecule type" value="Genomic_DNA"/>
</dbReference>
<sequence length="346" mass="39529">MNESLNSFVYNEWTQPALASCQILKWIGGYLCFTFICGITLNGIILSILCDSKHRRSPIDIFIICLCISDLLASLLGIPLPLTSNLACRWLYGKYLCYYEGFIAYFVGMVGLYLLTALSLNRYWIIVTPNREEFVTFKTAYISVFLSILGGLFWALPPILGWNDYTLEGARTSCSIRWQDRTANVLSYNILMFVFAYIVPLSVMIYCNICIYLKVRQVAKNKLLWNKSITALRSHQKRQNVEQRLAKTVFIIILTFSIAWTPYAIVAFISSFFSPTIISPLGASIPAIFAKSSVYFNPFVYIISNSHIRSKLFHWRKTINQTHIDPSKETVELTTPLNKCRTPLTS</sequence>
<reference evidence="15" key="1">
    <citation type="submission" date="2021-02" db="EMBL/GenBank/DDBJ databases">
        <authorList>
            <person name="Nowell W R."/>
        </authorList>
    </citation>
    <scope>NUCLEOTIDE SEQUENCE</scope>
</reference>
<keyword evidence="3 13" id="KW-0716">Sensory transduction</keyword>
<feature type="transmembrane region" description="Helical" evidence="13">
    <location>
        <begin position="61"/>
        <end position="82"/>
    </location>
</feature>
<dbReference type="InterPro" id="IPR000276">
    <property type="entry name" value="GPCR_Rhodpsn"/>
</dbReference>
<evidence type="ECO:0000256" key="6">
    <source>
        <dbReference type="ARBA" id="ARBA00022989"/>
    </source>
</evidence>
<keyword evidence="2 13" id="KW-0600">Photoreceptor protein</keyword>
<dbReference type="GO" id="GO:0007601">
    <property type="term" value="P:visual perception"/>
    <property type="evidence" value="ECO:0007669"/>
    <property type="project" value="InterPro"/>
</dbReference>
<evidence type="ECO:0000256" key="5">
    <source>
        <dbReference type="ARBA" id="ARBA00022925"/>
    </source>
</evidence>
<keyword evidence="12 13" id="KW-0807">Transducer</keyword>
<proteinExistence type="inferred from homology"/>
<evidence type="ECO:0000256" key="4">
    <source>
        <dbReference type="ARBA" id="ARBA00022692"/>
    </source>
</evidence>
<dbReference type="GO" id="GO:0009881">
    <property type="term" value="F:photoreceptor activity"/>
    <property type="evidence" value="ECO:0007669"/>
    <property type="project" value="UniProtKB-KW"/>
</dbReference>
<dbReference type="CDD" id="cd14969">
    <property type="entry name" value="7tmA_Opsins_type2_animals"/>
    <property type="match status" value="1"/>
</dbReference>
<feature type="transmembrane region" description="Helical" evidence="13">
    <location>
        <begin position="102"/>
        <end position="123"/>
    </location>
</feature>
<keyword evidence="4 13" id="KW-0812">Transmembrane</keyword>
<feature type="transmembrane region" description="Helical" evidence="13">
    <location>
        <begin position="190"/>
        <end position="213"/>
    </location>
</feature>
<keyword evidence="17" id="KW-1185">Reference proteome</keyword>
<dbReference type="GO" id="GO:0007602">
    <property type="term" value="P:phototransduction"/>
    <property type="evidence" value="ECO:0007669"/>
    <property type="project" value="UniProtKB-KW"/>
</dbReference>
<evidence type="ECO:0000256" key="9">
    <source>
        <dbReference type="ARBA" id="ARBA00023136"/>
    </source>
</evidence>
<keyword evidence="8 13" id="KW-0297">G-protein coupled receptor</keyword>
<dbReference type="PROSITE" id="PS50262">
    <property type="entry name" value="G_PROTEIN_RECEP_F1_2"/>
    <property type="match status" value="1"/>
</dbReference>
<evidence type="ECO:0000313" key="15">
    <source>
        <dbReference type="EMBL" id="CAF0725119.1"/>
    </source>
</evidence>
<dbReference type="Proteomes" id="UP000663832">
    <property type="component" value="Unassembled WGS sequence"/>
</dbReference>
<gene>
    <name evidence="15" type="ORF">BJG266_LOCUS660</name>
    <name evidence="16" type="ORF">QVE165_LOCUS14717</name>
</gene>
<evidence type="ECO:0000313" key="18">
    <source>
        <dbReference type="Proteomes" id="UP000663877"/>
    </source>
</evidence>
<evidence type="ECO:0000313" key="16">
    <source>
        <dbReference type="EMBL" id="CAF0996996.1"/>
    </source>
</evidence>
<dbReference type="GO" id="GO:0004930">
    <property type="term" value="F:G protein-coupled receptor activity"/>
    <property type="evidence" value="ECO:0007669"/>
    <property type="project" value="UniProtKB-KW"/>
</dbReference>
<evidence type="ECO:0000256" key="11">
    <source>
        <dbReference type="ARBA" id="ARBA00023170"/>
    </source>
</evidence>
<evidence type="ECO:0000313" key="17">
    <source>
        <dbReference type="Proteomes" id="UP000663832"/>
    </source>
</evidence>
<evidence type="ECO:0000256" key="8">
    <source>
        <dbReference type="ARBA" id="ARBA00023040"/>
    </source>
</evidence>
<feature type="transmembrane region" description="Helical" evidence="13">
    <location>
        <begin position="281"/>
        <end position="303"/>
    </location>
</feature>
<evidence type="ECO:0000256" key="12">
    <source>
        <dbReference type="ARBA" id="ARBA00023224"/>
    </source>
</evidence>
<dbReference type="Gene3D" id="1.20.1070.10">
    <property type="entry name" value="Rhodopsin 7-helix transmembrane proteins"/>
    <property type="match status" value="1"/>
</dbReference>
<feature type="domain" description="G-protein coupled receptors family 1 profile" evidence="14">
    <location>
        <begin position="41"/>
        <end position="301"/>
    </location>
</feature>
<keyword evidence="6 13" id="KW-1133">Transmembrane helix</keyword>
<evidence type="ECO:0000259" key="14">
    <source>
        <dbReference type="PROSITE" id="PS50262"/>
    </source>
</evidence>
<comment type="caution">
    <text evidence="15">The sequence shown here is derived from an EMBL/GenBank/DDBJ whole genome shotgun (WGS) entry which is preliminary data.</text>
</comment>
<comment type="similarity">
    <text evidence="13">Belongs to the G-protein coupled receptor 1 family. Opsin subfamily.</text>
</comment>
<evidence type="ECO:0000256" key="13">
    <source>
        <dbReference type="RuleBase" id="RU004951"/>
    </source>
</evidence>
<dbReference type="OrthoDB" id="2101615at2759"/>
<evidence type="ECO:0000256" key="1">
    <source>
        <dbReference type="ARBA" id="ARBA00004141"/>
    </source>
</evidence>
<dbReference type="Pfam" id="PF00001">
    <property type="entry name" value="7tm_1"/>
    <property type="match status" value="1"/>
</dbReference>
<name>A0A813MPZ5_9BILA</name>